<dbReference type="CDD" id="cd00831">
    <property type="entry name" value="CHS_like"/>
    <property type="match status" value="1"/>
</dbReference>
<dbReference type="Proteomes" id="UP001412067">
    <property type="component" value="Unassembled WGS sequence"/>
</dbReference>
<name>A0ABR2MP24_9ASPA</name>
<gene>
    <name evidence="8" type="primary">KCS12</name>
    <name evidence="8" type="ORF">KSP40_PGU004108</name>
</gene>
<comment type="similarity">
    <text evidence="1 4">Belongs to the thiolase-like superfamily. Chalcone/stilbene synthases family.</text>
</comment>
<evidence type="ECO:0000256" key="5">
    <source>
        <dbReference type="SAM" id="Phobius"/>
    </source>
</evidence>
<keyword evidence="9" id="KW-1185">Reference proteome</keyword>
<dbReference type="Pfam" id="PF08541">
    <property type="entry name" value="ACP_syn_III_C"/>
    <property type="match status" value="1"/>
</dbReference>
<dbReference type="InterPro" id="IPR012392">
    <property type="entry name" value="3-ktacl-CoA_syn"/>
</dbReference>
<evidence type="ECO:0000259" key="7">
    <source>
        <dbReference type="Pfam" id="PF08541"/>
    </source>
</evidence>
<comment type="caution">
    <text evidence="8">The sequence shown here is derived from an EMBL/GenBank/DDBJ whole genome shotgun (WGS) entry which is preliminary data.</text>
</comment>
<dbReference type="PIRSF" id="PIRSF036417">
    <property type="entry name" value="3-ktacl-CoA_syn"/>
    <property type="match status" value="1"/>
</dbReference>
<keyword evidence="2 4" id="KW-0808">Transferase</keyword>
<evidence type="ECO:0000256" key="4">
    <source>
        <dbReference type="PIRNR" id="PIRNR036417"/>
    </source>
</evidence>
<organism evidence="8 9">
    <name type="scientific">Platanthera guangdongensis</name>
    <dbReference type="NCBI Taxonomy" id="2320717"/>
    <lineage>
        <taxon>Eukaryota</taxon>
        <taxon>Viridiplantae</taxon>
        <taxon>Streptophyta</taxon>
        <taxon>Embryophyta</taxon>
        <taxon>Tracheophyta</taxon>
        <taxon>Spermatophyta</taxon>
        <taxon>Magnoliopsida</taxon>
        <taxon>Liliopsida</taxon>
        <taxon>Asparagales</taxon>
        <taxon>Orchidaceae</taxon>
        <taxon>Orchidoideae</taxon>
        <taxon>Orchideae</taxon>
        <taxon>Orchidinae</taxon>
        <taxon>Platanthera</taxon>
    </lineage>
</organism>
<proteinExistence type="inferred from homology"/>
<keyword evidence="5" id="KW-1133">Transmembrane helix</keyword>
<feature type="domain" description="FAE" evidence="6">
    <location>
        <begin position="53"/>
        <end position="341"/>
    </location>
</feature>
<evidence type="ECO:0000313" key="8">
    <source>
        <dbReference type="EMBL" id="KAK8965733.1"/>
    </source>
</evidence>
<protein>
    <recommendedName>
        <fullName evidence="4">3-ketoacyl-CoA synthase</fullName>
        <ecNumber evidence="4">2.3.1.-</ecNumber>
    </recommendedName>
</protein>
<evidence type="ECO:0000259" key="6">
    <source>
        <dbReference type="Pfam" id="PF08392"/>
    </source>
</evidence>
<evidence type="ECO:0000313" key="9">
    <source>
        <dbReference type="Proteomes" id="UP001412067"/>
    </source>
</evidence>
<evidence type="ECO:0000256" key="2">
    <source>
        <dbReference type="ARBA" id="ARBA00022679"/>
    </source>
</evidence>
<reference evidence="8 9" key="1">
    <citation type="journal article" date="2022" name="Nat. Plants">
        <title>Genomes of leafy and leafless Platanthera orchids illuminate the evolution of mycoheterotrophy.</title>
        <authorList>
            <person name="Li M.H."/>
            <person name="Liu K.W."/>
            <person name="Li Z."/>
            <person name="Lu H.C."/>
            <person name="Ye Q.L."/>
            <person name="Zhang D."/>
            <person name="Wang J.Y."/>
            <person name="Li Y.F."/>
            <person name="Zhong Z.M."/>
            <person name="Liu X."/>
            <person name="Yu X."/>
            <person name="Liu D.K."/>
            <person name="Tu X.D."/>
            <person name="Liu B."/>
            <person name="Hao Y."/>
            <person name="Liao X.Y."/>
            <person name="Jiang Y.T."/>
            <person name="Sun W.H."/>
            <person name="Chen J."/>
            <person name="Chen Y.Q."/>
            <person name="Ai Y."/>
            <person name="Zhai J.W."/>
            <person name="Wu S.S."/>
            <person name="Zhou Z."/>
            <person name="Hsiao Y.Y."/>
            <person name="Wu W.L."/>
            <person name="Chen Y.Y."/>
            <person name="Lin Y.F."/>
            <person name="Hsu J.L."/>
            <person name="Li C.Y."/>
            <person name="Wang Z.W."/>
            <person name="Zhao X."/>
            <person name="Zhong W.Y."/>
            <person name="Ma X.K."/>
            <person name="Ma L."/>
            <person name="Huang J."/>
            <person name="Chen G.Z."/>
            <person name="Huang M.Z."/>
            <person name="Huang L."/>
            <person name="Peng D.H."/>
            <person name="Luo Y.B."/>
            <person name="Zou S.Q."/>
            <person name="Chen S.P."/>
            <person name="Lan S."/>
            <person name="Tsai W.C."/>
            <person name="Van de Peer Y."/>
            <person name="Liu Z.J."/>
        </authorList>
    </citation>
    <scope>NUCLEOTIDE SEQUENCE [LARGE SCALE GENOMIC DNA]</scope>
    <source>
        <strain evidence="8">Lor288</strain>
    </source>
</reference>
<evidence type="ECO:0000256" key="1">
    <source>
        <dbReference type="ARBA" id="ARBA00005531"/>
    </source>
</evidence>
<keyword evidence="5" id="KW-0472">Membrane</keyword>
<dbReference type="InterPro" id="IPR013747">
    <property type="entry name" value="ACP_syn_III_C"/>
</dbReference>
<dbReference type="Gene3D" id="3.40.47.10">
    <property type="match status" value="1"/>
</dbReference>
<keyword evidence="3 4" id="KW-0012">Acyltransferase</keyword>
<dbReference type="PANTHER" id="PTHR31561">
    <property type="entry name" value="3-KETOACYL-COA SYNTHASE"/>
    <property type="match status" value="1"/>
</dbReference>
<comment type="pathway">
    <text evidence="4">Lipid metabolism; fatty acid biosynthesis.</text>
</comment>
<dbReference type="EC" id="2.3.1.-" evidence="4"/>
<feature type="domain" description="Beta-ketoacyl-[acyl-carrier-protein] synthase III C-terminal" evidence="7">
    <location>
        <begin position="359"/>
        <end position="440"/>
    </location>
</feature>
<evidence type="ECO:0000256" key="3">
    <source>
        <dbReference type="ARBA" id="ARBA00023315"/>
    </source>
</evidence>
<feature type="transmembrane region" description="Helical" evidence="5">
    <location>
        <begin position="28"/>
        <end position="49"/>
    </location>
</feature>
<keyword evidence="5" id="KW-0812">Transmembrane</keyword>
<dbReference type="EMBL" id="JBBWWR010000005">
    <property type="protein sequence ID" value="KAK8965733.1"/>
    <property type="molecule type" value="Genomic_DNA"/>
</dbReference>
<dbReference type="SUPFAM" id="SSF53901">
    <property type="entry name" value="Thiolase-like"/>
    <property type="match status" value="1"/>
</dbReference>
<dbReference type="InterPro" id="IPR013601">
    <property type="entry name" value="FAE1_typ3_polyketide_synth"/>
</dbReference>
<sequence>MVSKHDKAKPLTKSLLACFSAASSAMEFLALLSTLVFLHALLVLLWNLLDRWRHSGCYLLDYVCLKPTDDRQLPTDLCGEIIARNDCLGLSEYKFLLKVIVGSGLGEATYGPRNIIEGREASPSLADSISEMEESFNPVLDEVFRRAGPDIPPSAVDILVVNVSMFSPAPSLAARIINRYRLREDILVYNLSGMGCSASLISIDLIRNMFKAHKKMIALMVTSESIAPNWYNGNRRSMMLGNCLFRSGGCAALLTNDPGLGQRRGKMQLSRLVRTHLGRSNDAHTCACQKEDDEGRHGFHLSRELPTAAAQAFFENLRELAPRILPMAEICRYLFASIWKKKSSAKQDPFSSSVDMKTGVDHFCLHTGGKAVIEGVGRSLGLDEKALEPSRMTLHRFGNTSASSVWYVLGYMEAKKKLRRGHRVLMLTFGSGFKCNSCLWVVLRDMEDPGAWEHCIKAYPPETLANPFMEKYGWINDPNAELLVQSVKESITSRCCCLSCFHLPPPIAYAAAPVP</sequence>
<dbReference type="Pfam" id="PF08392">
    <property type="entry name" value="FAE1_CUT1_RppA"/>
    <property type="match status" value="1"/>
</dbReference>
<feature type="transmembrane region" description="Helical" evidence="5">
    <location>
        <begin position="186"/>
        <end position="206"/>
    </location>
</feature>
<dbReference type="InterPro" id="IPR016039">
    <property type="entry name" value="Thiolase-like"/>
</dbReference>
<accession>A0ABR2MP24</accession>